<dbReference type="AlphaFoldDB" id="Q3SD18"/>
<dbReference type="PROSITE" id="PS51421">
    <property type="entry name" value="RAS"/>
    <property type="match status" value="1"/>
</dbReference>
<keyword evidence="4" id="KW-0449">Lipoprotein</keyword>
<dbReference type="SMART" id="SM00173">
    <property type="entry name" value="RAS"/>
    <property type="match status" value="1"/>
</dbReference>
<evidence type="ECO:0000256" key="3">
    <source>
        <dbReference type="ARBA" id="ARBA00023134"/>
    </source>
</evidence>
<dbReference type="GO" id="GO:0005525">
    <property type="term" value="F:GTP binding"/>
    <property type="evidence" value="ECO:0007669"/>
    <property type="project" value="UniProtKB-KW"/>
</dbReference>
<reference evidence="5" key="1">
    <citation type="submission" date="2005-01" db="EMBL/GenBank/DDBJ databases">
        <authorList>
            <person name="Genoscope"/>
        </authorList>
    </citation>
    <scope>NUCLEOTIDE SEQUENCE</scope>
</reference>
<organism evidence="5">
    <name type="scientific">Paramecium tetraurelia</name>
    <dbReference type="NCBI Taxonomy" id="5888"/>
    <lineage>
        <taxon>Eukaryota</taxon>
        <taxon>Sar</taxon>
        <taxon>Alveolata</taxon>
        <taxon>Ciliophora</taxon>
        <taxon>Intramacronucleata</taxon>
        <taxon>Oligohymenophorea</taxon>
        <taxon>Peniculida</taxon>
        <taxon>Parameciidae</taxon>
        <taxon>Paramecium</taxon>
    </lineage>
</organism>
<evidence type="ECO:0000313" key="5">
    <source>
        <dbReference type="EMBL" id="CAI44547.1"/>
    </source>
</evidence>
<gene>
    <name evidence="5" type="primary">rab_B05</name>
</gene>
<evidence type="ECO:0000256" key="4">
    <source>
        <dbReference type="ARBA" id="ARBA00023288"/>
    </source>
</evidence>
<reference evidence="5" key="2">
    <citation type="submission" date="2005-09" db="EMBL/GenBank/DDBJ databases">
        <title>Paramecium tetraurelia small GTP-binding-related protein genes.</title>
        <authorList>
            <person name="Cohen J."/>
        </authorList>
    </citation>
    <scope>NUCLEOTIDE SEQUENCE</scope>
</reference>
<evidence type="ECO:0000256" key="2">
    <source>
        <dbReference type="ARBA" id="ARBA00022741"/>
    </source>
</evidence>
<dbReference type="SMART" id="SM00175">
    <property type="entry name" value="RAB"/>
    <property type="match status" value="1"/>
</dbReference>
<dbReference type="Pfam" id="PF00071">
    <property type="entry name" value="Ras"/>
    <property type="match status" value="1"/>
</dbReference>
<dbReference type="CDD" id="cd00154">
    <property type="entry name" value="Rab"/>
    <property type="match status" value="1"/>
</dbReference>
<comment type="similarity">
    <text evidence="1">Belongs to the small GTPase superfamily. Rab family.</text>
</comment>
<evidence type="ECO:0000256" key="1">
    <source>
        <dbReference type="ARBA" id="ARBA00006270"/>
    </source>
</evidence>
<dbReference type="EMBL" id="CR933441">
    <property type="protein sequence ID" value="CAI44547.1"/>
    <property type="molecule type" value="Genomic_DNA"/>
</dbReference>
<dbReference type="FunFam" id="3.40.50.300:FF:001129">
    <property type="entry name" value="ras-related protein Rab-44 isoform X2"/>
    <property type="match status" value="1"/>
</dbReference>
<dbReference type="InterPro" id="IPR001806">
    <property type="entry name" value="Small_GTPase"/>
</dbReference>
<name>Q3SD18_PARTE</name>
<proteinExistence type="inferred from homology"/>
<dbReference type="SUPFAM" id="SSF52540">
    <property type="entry name" value="P-loop containing nucleoside triphosphate hydrolases"/>
    <property type="match status" value="1"/>
</dbReference>
<accession>Q3SD18</accession>
<dbReference type="SMART" id="SM00174">
    <property type="entry name" value="RHO"/>
    <property type="match status" value="1"/>
</dbReference>
<dbReference type="PROSITE" id="PS51419">
    <property type="entry name" value="RAB"/>
    <property type="match status" value="1"/>
</dbReference>
<dbReference type="InterPro" id="IPR005225">
    <property type="entry name" value="Small_GTP-bd"/>
</dbReference>
<dbReference type="InterPro" id="IPR027417">
    <property type="entry name" value="P-loop_NTPase"/>
</dbReference>
<dbReference type="GO" id="GO:0003924">
    <property type="term" value="F:GTPase activity"/>
    <property type="evidence" value="ECO:0007669"/>
    <property type="project" value="InterPro"/>
</dbReference>
<keyword evidence="2" id="KW-0547">Nucleotide-binding</keyword>
<protein>
    <submittedName>
        <fullName evidence="5">Rab_B05 protein</fullName>
    </submittedName>
</protein>
<dbReference type="Gene3D" id="3.40.50.300">
    <property type="entry name" value="P-loop containing nucleotide triphosphate hydrolases"/>
    <property type="match status" value="1"/>
</dbReference>
<dbReference type="PRINTS" id="PR00449">
    <property type="entry name" value="RASTRNSFRMNG"/>
</dbReference>
<dbReference type="InterPro" id="IPR050209">
    <property type="entry name" value="Rab_GTPases_membrane_traffic"/>
</dbReference>
<dbReference type="NCBIfam" id="TIGR00231">
    <property type="entry name" value="small_GTP"/>
    <property type="match status" value="1"/>
</dbReference>
<keyword evidence="3" id="KW-0342">GTP-binding</keyword>
<dbReference type="PANTHER" id="PTHR47979">
    <property type="entry name" value="DRAB11-RELATED"/>
    <property type="match status" value="1"/>
</dbReference>
<sequence>MMTYDYLFKYIMVGDPGVGKTSIMLQLLGKRFGQEQKDLLGEEFGTKFIKVDDLQIKLQVWDDLWSLRYKSIPISFYRPAAGVLVVYDVIKRESFNNAQLWIQEVKDQGSQTAIIILVGNKTDLESMRQVTTEEGQQLAMEQNILFIETSAKTGYHVDDTFFIITKEIIQKLKSNQIDLLNKNCGIWKGNNVQNQITLLNQGGNRKWLGGCC</sequence>